<organism evidence="3 4">
    <name type="scientific">Cuscuta epithymum</name>
    <dbReference type="NCBI Taxonomy" id="186058"/>
    <lineage>
        <taxon>Eukaryota</taxon>
        <taxon>Viridiplantae</taxon>
        <taxon>Streptophyta</taxon>
        <taxon>Embryophyta</taxon>
        <taxon>Tracheophyta</taxon>
        <taxon>Spermatophyta</taxon>
        <taxon>Magnoliopsida</taxon>
        <taxon>eudicotyledons</taxon>
        <taxon>Gunneridae</taxon>
        <taxon>Pentapetalae</taxon>
        <taxon>asterids</taxon>
        <taxon>lamiids</taxon>
        <taxon>Solanales</taxon>
        <taxon>Convolvulaceae</taxon>
        <taxon>Cuscuteae</taxon>
        <taxon>Cuscuta</taxon>
        <taxon>Cuscuta subgen. Cuscuta</taxon>
    </lineage>
</organism>
<proteinExistence type="predicted"/>
<dbReference type="Proteomes" id="UP001152523">
    <property type="component" value="Unassembled WGS sequence"/>
</dbReference>
<gene>
    <name evidence="3" type="ORF">CEPIT_LOCUS21895</name>
</gene>
<reference evidence="3" key="1">
    <citation type="submission" date="2022-07" db="EMBL/GenBank/DDBJ databases">
        <authorList>
            <person name="Macas J."/>
            <person name="Novak P."/>
            <person name="Neumann P."/>
        </authorList>
    </citation>
    <scope>NUCLEOTIDE SEQUENCE</scope>
</reference>
<dbReference type="PANTHER" id="PTHR23274">
    <property type="entry name" value="DNA HELICASE-RELATED"/>
    <property type="match status" value="1"/>
</dbReference>
<comment type="caution">
    <text evidence="3">The sequence shown here is derived from an EMBL/GenBank/DDBJ whole genome shotgun (WGS) entry which is preliminary data.</text>
</comment>
<dbReference type="Pfam" id="PF21530">
    <property type="entry name" value="Pif1_2B_dom"/>
    <property type="match status" value="1"/>
</dbReference>
<accession>A0AAV0E596</accession>
<dbReference type="SUPFAM" id="SSF52540">
    <property type="entry name" value="P-loop containing nucleoside triphosphate hydrolases"/>
    <property type="match status" value="1"/>
</dbReference>
<dbReference type="PANTHER" id="PTHR23274:SF48">
    <property type="entry name" value="ATP-DEPENDENT DNA HELICASE"/>
    <property type="match status" value="1"/>
</dbReference>
<dbReference type="GO" id="GO:0009536">
    <property type="term" value="C:plastid"/>
    <property type="evidence" value="ECO:0007669"/>
    <property type="project" value="UniProtKB-SubCell"/>
</dbReference>
<dbReference type="EMBL" id="CAMAPF010000422">
    <property type="protein sequence ID" value="CAH9117491.1"/>
    <property type="molecule type" value="Genomic_DNA"/>
</dbReference>
<dbReference type="GO" id="GO:0006260">
    <property type="term" value="P:DNA replication"/>
    <property type="evidence" value="ECO:0007669"/>
    <property type="project" value="TreeGrafter"/>
</dbReference>
<dbReference type="AlphaFoldDB" id="A0AAV0E596"/>
<evidence type="ECO:0000313" key="3">
    <source>
        <dbReference type="EMBL" id="CAH9117491.1"/>
    </source>
</evidence>
<keyword evidence="4" id="KW-1185">Reference proteome</keyword>
<sequence>MRLQDPNNVHDCEAIKSFFEWIATTGDGVAGEANDGCASIKIPEDLLPHSSGDPIATIVQSTYPQYPHISDDFSYFRDRAILAPTLSVVDEINDYMISLNTSQPSRTYLSADSVCKSDSNVNLLADLHTPEFLNKIRISGVSNHELTLKVGIPVMLLRNIDHSMGLCNGTRLIITRLGDHIY</sequence>
<evidence type="ECO:0000256" key="1">
    <source>
        <dbReference type="ARBA" id="ARBA00004474"/>
    </source>
</evidence>
<dbReference type="InterPro" id="IPR049163">
    <property type="entry name" value="Pif1-like_2B_dom"/>
</dbReference>
<feature type="domain" description="DNA helicase Pif1-like 2B" evidence="2">
    <location>
        <begin position="131"/>
        <end position="177"/>
    </location>
</feature>
<evidence type="ECO:0000313" key="4">
    <source>
        <dbReference type="Proteomes" id="UP001152523"/>
    </source>
</evidence>
<comment type="subcellular location">
    <subcellularLocation>
        <location evidence="1">Plastid</location>
    </subcellularLocation>
</comment>
<evidence type="ECO:0000259" key="2">
    <source>
        <dbReference type="Pfam" id="PF21530"/>
    </source>
</evidence>
<protein>
    <recommendedName>
        <fullName evidence="2">DNA helicase Pif1-like 2B domain-containing protein</fullName>
    </recommendedName>
</protein>
<dbReference type="InterPro" id="IPR027417">
    <property type="entry name" value="P-loop_NTPase"/>
</dbReference>
<dbReference type="GO" id="GO:0005657">
    <property type="term" value="C:replication fork"/>
    <property type="evidence" value="ECO:0007669"/>
    <property type="project" value="TreeGrafter"/>
</dbReference>
<name>A0AAV0E596_9ASTE</name>